<keyword evidence="12" id="KW-0479">Metal-binding</keyword>
<dbReference type="InterPro" id="IPR004809">
    <property type="entry name" value="Gln_synth_I"/>
</dbReference>
<feature type="binding site" evidence="12">
    <location>
        <position position="134"/>
    </location>
    <ligand>
        <name>Mg(2+)</name>
        <dbReference type="ChEBI" id="CHEBI:18420"/>
        <label>1</label>
    </ligand>
</feature>
<feature type="binding site" evidence="12">
    <location>
        <position position="270"/>
    </location>
    <ligand>
        <name>Mg(2+)</name>
        <dbReference type="ChEBI" id="CHEBI:18420"/>
        <label>1</label>
    </ligand>
</feature>
<feature type="binding site" evidence="12">
    <location>
        <position position="221"/>
    </location>
    <ligand>
        <name>Mg(2+)</name>
        <dbReference type="ChEBI" id="CHEBI:18420"/>
        <label>1</label>
    </ligand>
</feature>
<evidence type="ECO:0000256" key="11">
    <source>
        <dbReference type="PIRSR" id="PIRSR604809-2"/>
    </source>
</evidence>
<evidence type="ECO:0000256" key="9">
    <source>
        <dbReference type="ARBA" id="ARBA00049436"/>
    </source>
</evidence>
<proteinExistence type="inferred from homology"/>
<evidence type="ECO:0000256" key="12">
    <source>
        <dbReference type="PIRSR" id="PIRSR604809-3"/>
    </source>
</evidence>
<evidence type="ECO:0000256" key="3">
    <source>
        <dbReference type="ARBA" id="ARBA00021364"/>
    </source>
</evidence>
<dbReference type="PANTHER" id="PTHR43407">
    <property type="entry name" value="GLUTAMINE SYNTHETASE"/>
    <property type="match status" value="1"/>
</dbReference>
<dbReference type="PROSITE" id="PS51987">
    <property type="entry name" value="GS_CATALYTIC"/>
    <property type="match status" value="1"/>
</dbReference>
<dbReference type="PROSITE" id="PS51986">
    <property type="entry name" value="GS_BETA_GRASP"/>
    <property type="match status" value="1"/>
</dbReference>
<feature type="binding site" evidence="10">
    <location>
        <position position="341"/>
    </location>
    <ligand>
        <name>L-glutamate</name>
        <dbReference type="ChEBI" id="CHEBI:29985"/>
    </ligand>
</feature>
<gene>
    <name evidence="17" type="ORF">Q428_02425</name>
</gene>
<evidence type="ECO:0000256" key="5">
    <source>
        <dbReference type="ARBA" id="ARBA00022741"/>
    </source>
</evidence>
<dbReference type="InterPro" id="IPR008147">
    <property type="entry name" value="Gln_synt_N"/>
</dbReference>
<dbReference type="STRING" id="1403537.Q428_02425"/>
<dbReference type="InterPro" id="IPR008146">
    <property type="entry name" value="Gln_synth_cat_dom"/>
</dbReference>
<dbReference type="Gene3D" id="3.30.590.10">
    <property type="entry name" value="Glutamine synthetase/guanido kinase, catalytic domain"/>
    <property type="match status" value="1"/>
</dbReference>
<keyword evidence="5 11" id="KW-0547">Nucleotide-binding</keyword>
<dbReference type="OrthoDB" id="9807095at2"/>
<dbReference type="Proteomes" id="UP000019681">
    <property type="component" value="Unassembled WGS sequence"/>
</dbReference>
<comment type="cofactor">
    <cofactor evidence="12">
        <name>Mg(2+)</name>
        <dbReference type="ChEBI" id="CHEBI:18420"/>
    </cofactor>
    <text evidence="12">Binds 2 Mg(2+) ions per subunit.</text>
</comment>
<dbReference type="GO" id="GO:0016020">
    <property type="term" value="C:membrane"/>
    <property type="evidence" value="ECO:0007669"/>
    <property type="project" value="TreeGrafter"/>
</dbReference>
<evidence type="ECO:0000256" key="1">
    <source>
        <dbReference type="ARBA" id="ARBA00009897"/>
    </source>
</evidence>
<feature type="binding site" evidence="12">
    <location>
        <position position="360"/>
    </location>
    <ligand>
        <name>Mg(2+)</name>
        <dbReference type="ChEBI" id="CHEBI:18420"/>
        <label>1</label>
    </ligand>
</feature>
<dbReference type="AlphaFoldDB" id="A0A017RZV4"/>
<evidence type="ECO:0000256" key="13">
    <source>
        <dbReference type="PROSITE-ProRule" id="PRU01330"/>
    </source>
</evidence>
<organism evidence="17 18">
    <name type="scientific">Fervidicella metallireducens AeB</name>
    <dbReference type="NCBI Taxonomy" id="1403537"/>
    <lineage>
        <taxon>Bacteria</taxon>
        <taxon>Bacillati</taxon>
        <taxon>Bacillota</taxon>
        <taxon>Clostridia</taxon>
        <taxon>Eubacteriales</taxon>
        <taxon>Clostridiaceae</taxon>
        <taxon>Fervidicella</taxon>
    </lineage>
</organism>
<feature type="domain" description="GS catalytic" evidence="16">
    <location>
        <begin position="107"/>
        <end position="476"/>
    </location>
</feature>
<feature type="binding site" evidence="10">
    <location>
        <position position="329"/>
    </location>
    <ligand>
        <name>L-glutamate</name>
        <dbReference type="ChEBI" id="CHEBI:29985"/>
    </ligand>
</feature>
<keyword evidence="18" id="KW-1185">Reference proteome</keyword>
<evidence type="ECO:0000259" key="16">
    <source>
        <dbReference type="PROSITE" id="PS51987"/>
    </source>
</evidence>
<keyword evidence="12" id="KW-0460">Magnesium</keyword>
<dbReference type="PANTHER" id="PTHR43407:SF1">
    <property type="entry name" value="LENGSIN"/>
    <property type="match status" value="1"/>
</dbReference>
<evidence type="ECO:0000256" key="6">
    <source>
        <dbReference type="ARBA" id="ARBA00022840"/>
    </source>
</evidence>
<feature type="binding site" evidence="12">
    <location>
        <position position="213"/>
    </location>
    <ligand>
        <name>Mg(2+)</name>
        <dbReference type="ChEBI" id="CHEBI:18420"/>
        <label>1</label>
    </ligand>
</feature>
<dbReference type="SUPFAM" id="SSF55931">
    <property type="entry name" value="Glutamine synthetase/guanido kinase"/>
    <property type="match status" value="1"/>
</dbReference>
<dbReference type="GO" id="GO:0005524">
    <property type="term" value="F:ATP binding"/>
    <property type="evidence" value="ECO:0007669"/>
    <property type="project" value="UniProtKB-KW"/>
</dbReference>
<dbReference type="RefSeq" id="WP_035377809.1">
    <property type="nucleotide sequence ID" value="NZ_AZQP01000004.1"/>
</dbReference>
<dbReference type="NCBIfam" id="TIGR00653">
    <property type="entry name" value="GlnA"/>
    <property type="match status" value="1"/>
</dbReference>
<evidence type="ECO:0000313" key="18">
    <source>
        <dbReference type="Proteomes" id="UP000019681"/>
    </source>
</evidence>
<dbReference type="GO" id="GO:0004356">
    <property type="term" value="F:glutamine synthetase activity"/>
    <property type="evidence" value="ECO:0007669"/>
    <property type="project" value="UniProtKB-EC"/>
</dbReference>
<dbReference type="SUPFAM" id="SSF54368">
    <property type="entry name" value="Glutamine synthetase, N-terminal domain"/>
    <property type="match status" value="1"/>
</dbReference>
<dbReference type="InterPro" id="IPR014746">
    <property type="entry name" value="Gln_synth/guanido_kin_cat_dom"/>
</dbReference>
<dbReference type="GO" id="GO:0046872">
    <property type="term" value="F:metal ion binding"/>
    <property type="evidence" value="ECO:0007669"/>
    <property type="project" value="UniProtKB-KW"/>
</dbReference>
<dbReference type="EC" id="6.3.1.2" evidence="2"/>
<feature type="binding site" evidence="11">
    <location>
        <position position="341"/>
    </location>
    <ligand>
        <name>ATP</name>
        <dbReference type="ChEBI" id="CHEBI:30616"/>
    </ligand>
</feature>
<sequence length="476" mass="54056">MFNNYNELAEYVSINDIKMIDFKVVTLTGKWNHLTIPASRLSQKIFEEGIGFDGSSYGYAVIEKSDMIFKPDIKTAFLDPYCEIPTISMIANIYQIGDEVVRFQGDPRYIAEKAENHLKNLKIADEFIIGPEFEFYVFDHISYEVEHNHQEVTIDSIEAPWNTNDKEYNQGYKTPLQKGYHAALPYDITNDLRAEMCLRLEEMGVPVKYHHHEVGAAGQLEIEVELGSMLKMADSTLIAKYVIKNTAITHGKTATFMPKPIYNEAGSGMHVHMLLKKDGKNIFYDENGYSGLSENAMYFIGGILKHAPSLLAFTNPSTNSYKRLVPGFEAPVSICFATSNRSSVIRVPGYAKNPEKKRFEFRSSDGTCNPYMAYSALLMAGIDGIVNKIDPVKEGFGPYDVNVFDLPAEEREKIKALPKSLEESLEALKNDYEYLLAGEVFTKSFIENWINYKYNKEVMKVIPVPTPQEYSLYFDI</sequence>
<reference evidence="17 18" key="1">
    <citation type="journal article" date="2014" name="Genome Announc.">
        <title>Draft Genome Sequence of Fervidicella metallireducens Strain AeBT, an Iron-Reducing Thermoanaerobe from the Great Artesian Basin.</title>
        <authorList>
            <person name="Patel B.K."/>
        </authorList>
    </citation>
    <scope>NUCLEOTIDE SEQUENCE [LARGE SCALE GENOMIC DNA]</scope>
    <source>
        <strain evidence="17 18">AeB</strain>
    </source>
</reference>
<evidence type="ECO:0000256" key="14">
    <source>
        <dbReference type="RuleBase" id="RU000384"/>
    </source>
</evidence>
<accession>A0A017RZV4</accession>
<evidence type="ECO:0000313" key="17">
    <source>
        <dbReference type="EMBL" id="EYE89460.1"/>
    </source>
</evidence>
<dbReference type="Pfam" id="PF00120">
    <property type="entry name" value="Gln-synt_C"/>
    <property type="match status" value="1"/>
</dbReference>
<dbReference type="InterPro" id="IPR027302">
    <property type="entry name" value="Gln_synth_N_conserv_site"/>
</dbReference>
<comment type="catalytic activity">
    <reaction evidence="9">
        <text>L-glutamate + NH4(+) + ATP = L-glutamine + ADP + phosphate + H(+)</text>
        <dbReference type="Rhea" id="RHEA:16169"/>
        <dbReference type="ChEBI" id="CHEBI:15378"/>
        <dbReference type="ChEBI" id="CHEBI:28938"/>
        <dbReference type="ChEBI" id="CHEBI:29985"/>
        <dbReference type="ChEBI" id="CHEBI:30616"/>
        <dbReference type="ChEBI" id="CHEBI:43474"/>
        <dbReference type="ChEBI" id="CHEBI:58359"/>
        <dbReference type="ChEBI" id="CHEBI:456216"/>
        <dbReference type="EC" id="6.3.1.2"/>
    </reaction>
</comment>
<name>A0A017RZV4_9CLOT</name>
<evidence type="ECO:0000256" key="8">
    <source>
        <dbReference type="ARBA" id="ARBA00030668"/>
    </source>
</evidence>
<evidence type="ECO:0000256" key="2">
    <source>
        <dbReference type="ARBA" id="ARBA00012937"/>
    </source>
</evidence>
<keyword evidence="6 11" id="KW-0067">ATP-binding</keyword>
<evidence type="ECO:0000256" key="10">
    <source>
        <dbReference type="PIRSR" id="PIRSR604809-1"/>
    </source>
</evidence>
<dbReference type="GO" id="GO:0019740">
    <property type="term" value="P:nitrogen utilization"/>
    <property type="evidence" value="ECO:0007669"/>
    <property type="project" value="TreeGrafter"/>
</dbReference>
<keyword evidence="4" id="KW-0436">Ligase</keyword>
<dbReference type="Gene3D" id="3.10.20.70">
    <property type="entry name" value="Glutamine synthetase, N-terminal domain"/>
    <property type="match status" value="1"/>
</dbReference>
<feature type="binding site" evidence="12">
    <location>
        <position position="132"/>
    </location>
    <ligand>
        <name>Mg(2+)</name>
        <dbReference type="ChEBI" id="CHEBI:18420"/>
        <label>1</label>
    </ligand>
</feature>
<feature type="domain" description="GS beta-grasp" evidence="15">
    <location>
        <begin position="15"/>
        <end position="98"/>
    </location>
</feature>
<comment type="caution">
    <text evidence="17">The sequence shown here is derived from an EMBL/GenBank/DDBJ whole genome shotgun (WGS) entry which is preliminary data.</text>
</comment>
<dbReference type="EMBL" id="AZQP01000004">
    <property type="protein sequence ID" value="EYE89460.1"/>
    <property type="molecule type" value="Genomic_DNA"/>
</dbReference>
<evidence type="ECO:0000256" key="4">
    <source>
        <dbReference type="ARBA" id="ARBA00022598"/>
    </source>
</evidence>
<dbReference type="Pfam" id="PF03951">
    <property type="entry name" value="Gln-synt_N"/>
    <property type="match status" value="1"/>
</dbReference>
<dbReference type="GO" id="GO:0006542">
    <property type="term" value="P:glutamine biosynthetic process"/>
    <property type="evidence" value="ECO:0007669"/>
    <property type="project" value="InterPro"/>
</dbReference>
<evidence type="ECO:0000256" key="7">
    <source>
        <dbReference type="ARBA" id="ARBA00030136"/>
    </source>
</evidence>
<feature type="binding site" evidence="10">
    <location>
        <position position="362"/>
    </location>
    <ligand>
        <name>L-glutamate</name>
        <dbReference type="ChEBI" id="CHEBI:29985"/>
    </ligand>
</feature>
<dbReference type="SMART" id="SM01230">
    <property type="entry name" value="Gln-synt_C"/>
    <property type="match status" value="1"/>
</dbReference>
<dbReference type="InterPro" id="IPR036651">
    <property type="entry name" value="Gln_synt_N_sf"/>
</dbReference>
<protein>
    <recommendedName>
        <fullName evidence="3">Glutamine synthetase</fullName>
        <ecNumber evidence="2">6.3.1.2</ecNumber>
    </recommendedName>
    <alternativeName>
        <fullName evidence="8">Glutamate--ammonia ligase</fullName>
    </alternativeName>
    <alternativeName>
        <fullName evidence="7">Glutamine synthetase I alpha</fullName>
    </alternativeName>
</protein>
<dbReference type="GO" id="GO:0005737">
    <property type="term" value="C:cytoplasm"/>
    <property type="evidence" value="ECO:0007669"/>
    <property type="project" value="TreeGrafter"/>
</dbReference>
<feature type="binding site" evidence="10">
    <location>
        <position position="323"/>
    </location>
    <ligand>
        <name>L-glutamate</name>
        <dbReference type="ChEBI" id="CHEBI:29985"/>
    </ligand>
</feature>
<dbReference type="PROSITE" id="PS00180">
    <property type="entry name" value="GLNA_1"/>
    <property type="match status" value="1"/>
</dbReference>
<comment type="similarity">
    <text evidence="1 13 14">Belongs to the glutamine synthetase family.</text>
</comment>
<evidence type="ECO:0000259" key="15">
    <source>
        <dbReference type="PROSITE" id="PS51986"/>
    </source>
</evidence>